<keyword evidence="3" id="KW-1185">Reference proteome</keyword>
<organism evidence="2 3">
    <name type="scientific">Streptomyces hygroscopicus</name>
    <dbReference type="NCBI Taxonomy" id="1912"/>
    <lineage>
        <taxon>Bacteria</taxon>
        <taxon>Bacillati</taxon>
        <taxon>Actinomycetota</taxon>
        <taxon>Actinomycetes</taxon>
        <taxon>Kitasatosporales</taxon>
        <taxon>Streptomycetaceae</taxon>
        <taxon>Streptomyces</taxon>
        <taxon>Streptomyces violaceusniger group</taxon>
    </lineage>
</organism>
<dbReference type="InterPro" id="IPR036291">
    <property type="entry name" value="NAD(P)-bd_dom_sf"/>
</dbReference>
<name>A0ABQ3U3E4_STRHY</name>
<proteinExistence type="predicted"/>
<feature type="region of interest" description="Disordered" evidence="1">
    <location>
        <begin position="1"/>
        <end position="23"/>
    </location>
</feature>
<gene>
    <name evidence="2" type="ORF">TPA0910_45640</name>
</gene>
<dbReference type="Gene3D" id="3.40.50.720">
    <property type="entry name" value="NAD(P)-binding Rossmann-like Domain"/>
    <property type="match status" value="1"/>
</dbReference>
<evidence type="ECO:0000313" key="3">
    <source>
        <dbReference type="Proteomes" id="UP001054854"/>
    </source>
</evidence>
<evidence type="ECO:0000313" key="2">
    <source>
        <dbReference type="EMBL" id="GHJ30131.1"/>
    </source>
</evidence>
<sequence>MPREGLAQLGSEAPLHRPSQPEGIAPTYVSLASDADSSYTVGEVIAVTGGIVDTR</sequence>
<reference evidence="2" key="1">
    <citation type="submission" date="2024-05" db="EMBL/GenBank/DDBJ databases">
        <title>Whole genome shotgun sequence of Streptomyces hygroscopicus NBRC 113678.</title>
        <authorList>
            <person name="Komaki H."/>
            <person name="Tamura T."/>
        </authorList>
    </citation>
    <scope>NUCLEOTIDE SEQUENCE</scope>
    <source>
        <strain evidence="2">N11-34</strain>
    </source>
</reference>
<dbReference type="EMBL" id="BNEK01000005">
    <property type="protein sequence ID" value="GHJ30131.1"/>
    <property type="molecule type" value="Genomic_DNA"/>
</dbReference>
<protein>
    <submittedName>
        <fullName evidence="2">Uncharacterized protein</fullName>
    </submittedName>
</protein>
<dbReference type="SUPFAM" id="SSF51735">
    <property type="entry name" value="NAD(P)-binding Rossmann-fold domains"/>
    <property type="match status" value="1"/>
</dbReference>
<comment type="caution">
    <text evidence="2">The sequence shown here is derived from an EMBL/GenBank/DDBJ whole genome shotgun (WGS) entry which is preliminary data.</text>
</comment>
<evidence type="ECO:0000256" key="1">
    <source>
        <dbReference type="SAM" id="MobiDB-lite"/>
    </source>
</evidence>
<dbReference type="Proteomes" id="UP001054854">
    <property type="component" value="Unassembled WGS sequence"/>
</dbReference>
<accession>A0ABQ3U3E4</accession>